<comment type="caution">
    <text evidence="1">The sequence shown here is derived from an EMBL/GenBank/DDBJ whole genome shotgun (WGS) entry which is preliminary data.</text>
</comment>
<gene>
    <name evidence="1" type="ORF">EVAR_61820_1</name>
</gene>
<sequence length="130" mass="14498">MFHCVTIAATLSIKEMREPGVCADTSIPRPIPTVLKFKSPRPPAVEARVVLKHNIVTLNGLSNGTMGVGKQFKWVVLRRDQSDKGEWPGDVLITYDDGSVGSRLKDSHDYVSIPPMFATFLTARKYIQQR</sequence>
<dbReference type="EMBL" id="BGZK01001413">
    <property type="protein sequence ID" value="GBP79395.1"/>
    <property type="molecule type" value="Genomic_DNA"/>
</dbReference>
<organism evidence="1 2">
    <name type="scientific">Eumeta variegata</name>
    <name type="common">Bagworm moth</name>
    <name type="synonym">Eumeta japonica</name>
    <dbReference type="NCBI Taxonomy" id="151549"/>
    <lineage>
        <taxon>Eukaryota</taxon>
        <taxon>Metazoa</taxon>
        <taxon>Ecdysozoa</taxon>
        <taxon>Arthropoda</taxon>
        <taxon>Hexapoda</taxon>
        <taxon>Insecta</taxon>
        <taxon>Pterygota</taxon>
        <taxon>Neoptera</taxon>
        <taxon>Endopterygota</taxon>
        <taxon>Lepidoptera</taxon>
        <taxon>Glossata</taxon>
        <taxon>Ditrysia</taxon>
        <taxon>Tineoidea</taxon>
        <taxon>Psychidae</taxon>
        <taxon>Oiketicinae</taxon>
        <taxon>Eumeta</taxon>
    </lineage>
</organism>
<accession>A0A4C1YYI4</accession>
<dbReference type="AlphaFoldDB" id="A0A4C1YYI4"/>
<protein>
    <submittedName>
        <fullName evidence="1">Uncharacterized protein</fullName>
    </submittedName>
</protein>
<evidence type="ECO:0000313" key="2">
    <source>
        <dbReference type="Proteomes" id="UP000299102"/>
    </source>
</evidence>
<dbReference type="Proteomes" id="UP000299102">
    <property type="component" value="Unassembled WGS sequence"/>
</dbReference>
<name>A0A4C1YYI4_EUMVA</name>
<evidence type="ECO:0000313" key="1">
    <source>
        <dbReference type="EMBL" id="GBP79395.1"/>
    </source>
</evidence>
<dbReference type="OrthoDB" id="416437at2759"/>
<keyword evidence="2" id="KW-1185">Reference proteome</keyword>
<reference evidence="1 2" key="1">
    <citation type="journal article" date="2019" name="Commun. Biol.">
        <title>The bagworm genome reveals a unique fibroin gene that provides high tensile strength.</title>
        <authorList>
            <person name="Kono N."/>
            <person name="Nakamura H."/>
            <person name="Ohtoshi R."/>
            <person name="Tomita M."/>
            <person name="Numata K."/>
            <person name="Arakawa K."/>
        </authorList>
    </citation>
    <scope>NUCLEOTIDE SEQUENCE [LARGE SCALE GENOMIC DNA]</scope>
</reference>
<proteinExistence type="predicted"/>